<evidence type="ECO:0000313" key="2">
    <source>
        <dbReference type="EMBL" id="KAH1129521.1"/>
    </source>
</evidence>
<name>A0A9D3WIC2_9ROSI</name>
<reference evidence="2 3" key="1">
    <citation type="journal article" date="2021" name="Plant Biotechnol. J.">
        <title>Multi-omics assisted identification of the key and species-specific regulatory components of drought-tolerant mechanisms in Gossypium stocksii.</title>
        <authorList>
            <person name="Yu D."/>
            <person name="Ke L."/>
            <person name="Zhang D."/>
            <person name="Wu Y."/>
            <person name="Sun Y."/>
            <person name="Mei J."/>
            <person name="Sun J."/>
            <person name="Sun Y."/>
        </authorList>
    </citation>
    <scope>NUCLEOTIDE SEQUENCE [LARGE SCALE GENOMIC DNA]</scope>
    <source>
        <strain evidence="3">cv. E1</strain>
        <tissue evidence="2">Leaf</tissue>
    </source>
</reference>
<dbReference type="Proteomes" id="UP000828251">
    <property type="component" value="Unassembled WGS sequence"/>
</dbReference>
<comment type="caution">
    <text evidence="2">The sequence shown here is derived from an EMBL/GenBank/DDBJ whole genome shotgun (WGS) entry which is preliminary data.</text>
</comment>
<accession>A0A9D3WIC2</accession>
<evidence type="ECO:0000256" key="1">
    <source>
        <dbReference type="SAM" id="MobiDB-lite"/>
    </source>
</evidence>
<dbReference type="AlphaFoldDB" id="A0A9D3WIC2"/>
<proteinExistence type="predicted"/>
<protein>
    <submittedName>
        <fullName evidence="2">Uncharacterized protein</fullName>
    </submittedName>
</protein>
<organism evidence="2 3">
    <name type="scientific">Gossypium stocksii</name>
    <dbReference type="NCBI Taxonomy" id="47602"/>
    <lineage>
        <taxon>Eukaryota</taxon>
        <taxon>Viridiplantae</taxon>
        <taxon>Streptophyta</taxon>
        <taxon>Embryophyta</taxon>
        <taxon>Tracheophyta</taxon>
        <taxon>Spermatophyta</taxon>
        <taxon>Magnoliopsida</taxon>
        <taxon>eudicotyledons</taxon>
        <taxon>Gunneridae</taxon>
        <taxon>Pentapetalae</taxon>
        <taxon>rosids</taxon>
        <taxon>malvids</taxon>
        <taxon>Malvales</taxon>
        <taxon>Malvaceae</taxon>
        <taxon>Malvoideae</taxon>
        <taxon>Gossypium</taxon>
    </lineage>
</organism>
<evidence type="ECO:0000313" key="3">
    <source>
        <dbReference type="Proteomes" id="UP000828251"/>
    </source>
</evidence>
<feature type="compositionally biased region" description="Basic and acidic residues" evidence="1">
    <location>
        <begin position="1"/>
        <end position="28"/>
    </location>
</feature>
<dbReference type="EMBL" id="JAIQCV010000001">
    <property type="protein sequence ID" value="KAH1129521.1"/>
    <property type="molecule type" value="Genomic_DNA"/>
</dbReference>
<keyword evidence="3" id="KW-1185">Reference proteome</keyword>
<sequence>MTHGKDTPTMKETETSKTRTGKTKKESKGTNLITETSLLHKMNDIEKLANSIRDKQLRLLSPTPLLEFLVFPPIIQEYEPSSEEDNLGDRDRLVESLPIVHVSNVEKEEDSRDVEKRM</sequence>
<gene>
    <name evidence="2" type="ORF">J1N35_000899</name>
</gene>
<feature type="region of interest" description="Disordered" evidence="1">
    <location>
        <begin position="1"/>
        <end position="30"/>
    </location>
</feature>